<accession>A0A645JBW1</accession>
<protein>
    <submittedName>
        <fullName evidence="1">Oxygen-independent coproporphyrinogen-III oxidase-like protein HemZ</fullName>
        <ecNumber evidence="1">1.3.99.-</ecNumber>
    </submittedName>
</protein>
<keyword evidence="1" id="KW-0560">Oxidoreductase</keyword>
<dbReference type="InterPro" id="IPR058240">
    <property type="entry name" value="rSAM_sf"/>
</dbReference>
<dbReference type="EC" id="1.3.99.-" evidence="1"/>
<dbReference type="GO" id="GO:0016491">
    <property type="term" value="F:oxidoreductase activity"/>
    <property type="evidence" value="ECO:0007669"/>
    <property type="project" value="UniProtKB-KW"/>
</dbReference>
<organism evidence="1">
    <name type="scientific">bioreactor metagenome</name>
    <dbReference type="NCBI Taxonomy" id="1076179"/>
    <lineage>
        <taxon>unclassified sequences</taxon>
        <taxon>metagenomes</taxon>
        <taxon>ecological metagenomes</taxon>
    </lineage>
</organism>
<dbReference type="EMBL" id="VSSQ01137456">
    <property type="protein sequence ID" value="MPN61205.1"/>
    <property type="molecule type" value="Genomic_DNA"/>
</dbReference>
<reference evidence="1" key="1">
    <citation type="submission" date="2019-08" db="EMBL/GenBank/DDBJ databases">
        <authorList>
            <person name="Kucharzyk K."/>
            <person name="Murdoch R.W."/>
            <person name="Higgins S."/>
            <person name="Loffler F."/>
        </authorList>
    </citation>
    <scope>NUCLEOTIDE SEQUENCE</scope>
</reference>
<name>A0A645JBW1_9ZZZZ</name>
<dbReference type="SUPFAM" id="SSF102114">
    <property type="entry name" value="Radical SAM enzymes"/>
    <property type="match status" value="1"/>
</dbReference>
<proteinExistence type="predicted"/>
<sequence>MVVKDMLDYADQALEANGYFPYYLYRQKNMRGNLENTGYAKQDTACRYNIVTMEENQSIIGAGAGSISKLVPPSGQIRRIANAKYPAEYLQGFDKYMEYKNLICGYIR</sequence>
<gene>
    <name evidence="1" type="primary">hemZ_16</name>
    <name evidence="1" type="ORF">SDC9_208939</name>
</gene>
<dbReference type="AlphaFoldDB" id="A0A645JBW1"/>
<comment type="caution">
    <text evidence="1">The sequence shown here is derived from an EMBL/GenBank/DDBJ whole genome shotgun (WGS) entry which is preliminary data.</text>
</comment>
<evidence type="ECO:0000313" key="1">
    <source>
        <dbReference type="EMBL" id="MPN61205.1"/>
    </source>
</evidence>